<dbReference type="CDD" id="cd05804">
    <property type="entry name" value="StaR_like"/>
    <property type="match status" value="1"/>
</dbReference>
<comment type="similarity">
    <text evidence="1">Belongs to the TTC38 family.</text>
</comment>
<evidence type="ECO:0000256" key="4">
    <source>
        <dbReference type="ARBA" id="ARBA00022803"/>
    </source>
</evidence>
<dbReference type="RefSeq" id="WP_093516856.1">
    <property type="nucleotide sequence ID" value="NZ_FOSK01000001.1"/>
</dbReference>
<comment type="caution">
    <text evidence="5">The sequence shown here is derived from an EMBL/GenBank/DDBJ whole genome shotgun (WGS) entry which is preliminary data.</text>
</comment>
<accession>A0A1I3W4A2</accession>
<reference evidence="5 6" key="1">
    <citation type="submission" date="2016-10" db="EMBL/GenBank/DDBJ databases">
        <authorList>
            <person name="Varghese N."/>
            <person name="Submissions S."/>
        </authorList>
    </citation>
    <scope>NUCLEOTIDE SEQUENCE [LARGE SCALE GENOMIC DNA]</scope>
    <source>
        <strain evidence="5 6">DSM 16392</strain>
    </source>
</reference>
<dbReference type="InterPro" id="IPR011990">
    <property type="entry name" value="TPR-like_helical_dom_sf"/>
</dbReference>
<dbReference type="Gene3D" id="1.25.40.10">
    <property type="entry name" value="Tetratricopeptide repeat domain"/>
    <property type="match status" value="1"/>
</dbReference>
<evidence type="ECO:0000313" key="6">
    <source>
        <dbReference type="Proteomes" id="UP000199598"/>
    </source>
</evidence>
<evidence type="ECO:0000256" key="3">
    <source>
        <dbReference type="ARBA" id="ARBA00022737"/>
    </source>
</evidence>
<sequence>MRIDDQFEYTVTLSDKGALTHWNNTILAFLAHSAATPEHLAKTLEADPDFALAQAARGLFCLLLGRREMTATAFEAYAIADKCRRDTQITDREEAVVEALNDWLQGAPTKSADRLDELLLKYPRDAFLLKLVHAIRFVLGQPSRMRSSIEGVISSYEDDHVAKGYVHGCYSFALEETGDFERAERIGKEAVAFQHDDAWGLHAVAHVLDMTGQTEEGIKWLDDQPKAWEHCNNFGYHVWWHLALLHLDRGNVERVFELYDQKFRKDHTDDYRDISNAASMLVRLELEGIKVGNRWEELASISEKRIDDSCNVFADLHYMLALLGDNRRQSSDRLLTRMRTFGEQDTNEMGLVTKTAGSPTASGLMQFKNGNFFSAYHHLAEARPLLRTVGGSHAQRDVFERLTIEAALRAGLCQEAKRMIDERTRLRGGSDTYGETRMAQATRMTEATDLMQSEHLRFRMG</sequence>
<dbReference type="EMBL" id="FOSK01000001">
    <property type="protein sequence ID" value="SFK02119.1"/>
    <property type="molecule type" value="Genomic_DNA"/>
</dbReference>
<keyword evidence="3" id="KW-0677">Repeat</keyword>
<evidence type="ECO:0000256" key="1">
    <source>
        <dbReference type="ARBA" id="ARBA00005857"/>
    </source>
</evidence>
<dbReference type="PANTHER" id="PTHR16263:SF4">
    <property type="entry name" value="TETRATRICOPEPTIDE REPEAT PROTEIN 38"/>
    <property type="match status" value="1"/>
</dbReference>
<dbReference type="Proteomes" id="UP000199598">
    <property type="component" value="Unassembled WGS sequence"/>
</dbReference>
<evidence type="ECO:0000313" key="5">
    <source>
        <dbReference type="EMBL" id="SFK02119.1"/>
    </source>
</evidence>
<protein>
    <recommendedName>
        <fullName evidence="2">Tetratricopeptide repeat protein 38</fullName>
    </recommendedName>
</protein>
<name>A0A1I3W4A2_9HYPH</name>
<organism evidence="5 6">
    <name type="scientific">Pseudovibrio ascidiaceicola</name>
    <dbReference type="NCBI Taxonomy" id="285279"/>
    <lineage>
        <taxon>Bacteria</taxon>
        <taxon>Pseudomonadati</taxon>
        <taxon>Pseudomonadota</taxon>
        <taxon>Alphaproteobacteria</taxon>
        <taxon>Hyphomicrobiales</taxon>
        <taxon>Stappiaceae</taxon>
        <taxon>Pseudovibrio</taxon>
    </lineage>
</organism>
<dbReference type="PANTHER" id="PTHR16263">
    <property type="entry name" value="TETRATRICOPEPTIDE REPEAT PROTEIN 38"/>
    <property type="match status" value="1"/>
</dbReference>
<dbReference type="InterPro" id="IPR033891">
    <property type="entry name" value="TTC38"/>
</dbReference>
<evidence type="ECO:0000256" key="2">
    <source>
        <dbReference type="ARBA" id="ARBA00019992"/>
    </source>
</evidence>
<gene>
    <name evidence="5" type="ORF">SAMN04488518_101800</name>
</gene>
<proteinExistence type="inferred from homology"/>
<dbReference type="SUPFAM" id="SSF48452">
    <property type="entry name" value="TPR-like"/>
    <property type="match status" value="1"/>
</dbReference>
<keyword evidence="6" id="KW-1185">Reference proteome</keyword>
<keyword evidence="4" id="KW-0802">TPR repeat</keyword>